<comment type="caution">
    <text evidence="2">The sequence shown here is derived from an EMBL/GenBank/DDBJ whole genome shotgun (WGS) entry which is preliminary data.</text>
</comment>
<evidence type="ECO:0000256" key="1">
    <source>
        <dbReference type="SAM" id="MobiDB-lite"/>
    </source>
</evidence>
<feature type="compositionally biased region" description="Basic and acidic residues" evidence="1">
    <location>
        <begin position="30"/>
        <end position="41"/>
    </location>
</feature>
<accession>A0AAD4CMY7</accession>
<sequence>MPSTSRPGTDYERWLVYHNPNVHLSSEPDYGPHRGRDREDFLQGNTVDTKWTDTEQRCNSLQTGTIDRRLESTGDSNVAHENQPEFSREYSHADNMLGNGGVYSGGGINCVPPKAGSGTST</sequence>
<reference evidence="2" key="2">
    <citation type="submission" date="2020-02" db="EMBL/GenBank/DDBJ databases">
        <authorList>
            <person name="Gilchrist C.L.M."/>
            <person name="Chooi Y.-H."/>
        </authorList>
    </citation>
    <scope>NUCLEOTIDE SEQUENCE</scope>
    <source>
        <strain evidence="2">MST-FP2251</strain>
    </source>
</reference>
<dbReference type="EMBL" id="VCAU01000036">
    <property type="protein sequence ID" value="KAF9889446.1"/>
    <property type="molecule type" value="Genomic_DNA"/>
</dbReference>
<dbReference type="Proteomes" id="UP001194746">
    <property type="component" value="Unassembled WGS sequence"/>
</dbReference>
<evidence type="ECO:0000313" key="3">
    <source>
        <dbReference type="Proteomes" id="UP001194746"/>
    </source>
</evidence>
<proteinExistence type="predicted"/>
<evidence type="ECO:0000313" key="2">
    <source>
        <dbReference type="EMBL" id="KAF9889446.1"/>
    </source>
</evidence>
<dbReference type="AlphaFoldDB" id="A0AAD4CMY7"/>
<gene>
    <name evidence="2" type="ORF">FE257_007348</name>
</gene>
<name>A0AAD4CMY7_ASPNN</name>
<protein>
    <submittedName>
        <fullName evidence="2">Uncharacterized protein</fullName>
    </submittedName>
</protein>
<organism evidence="2 3">
    <name type="scientific">Aspergillus nanangensis</name>
    <dbReference type="NCBI Taxonomy" id="2582783"/>
    <lineage>
        <taxon>Eukaryota</taxon>
        <taxon>Fungi</taxon>
        <taxon>Dikarya</taxon>
        <taxon>Ascomycota</taxon>
        <taxon>Pezizomycotina</taxon>
        <taxon>Eurotiomycetes</taxon>
        <taxon>Eurotiomycetidae</taxon>
        <taxon>Eurotiales</taxon>
        <taxon>Aspergillaceae</taxon>
        <taxon>Aspergillus</taxon>
        <taxon>Aspergillus subgen. Circumdati</taxon>
    </lineage>
</organism>
<feature type="region of interest" description="Disordered" evidence="1">
    <location>
        <begin position="22"/>
        <end position="46"/>
    </location>
</feature>
<reference evidence="2" key="1">
    <citation type="journal article" date="2019" name="Beilstein J. Org. Chem.">
        <title>Nanangenines: drimane sesquiterpenoids as the dominant metabolite cohort of a novel Australian fungus, Aspergillus nanangensis.</title>
        <authorList>
            <person name="Lacey H.J."/>
            <person name="Gilchrist C.L.M."/>
            <person name="Crombie A."/>
            <person name="Kalaitzis J.A."/>
            <person name="Vuong D."/>
            <person name="Rutledge P.J."/>
            <person name="Turner P."/>
            <person name="Pitt J.I."/>
            <person name="Lacey E."/>
            <person name="Chooi Y.H."/>
            <person name="Piggott A.M."/>
        </authorList>
    </citation>
    <scope>NUCLEOTIDE SEQUENCE</scope>
    <source>
        <strain evidence="2">MST-FP2251</strain>
    </source>
</reference>
<keyword evidence="3" id="KW-1185">Reference proteome</keyword>